<dbReference type="Pfam" id="PF02673">
    <property type="entry name" value="BacA"/>
    <property type="match status" value="1"/>
</dbReference>
<evidence type="ECO:0000313" key="19">
    <source>
        <dbReference type="Proteomes" id="UP000612362"/>
    </source>
</evidence>
<dbReference type="PANTHER" id="PTHR30622:SF4">
    <property type="entry name" value="UNDECAPRENYL-DIPHOSPHATASE"/>
    <property type="match status" value="1"/>
</dbReference>
<gene>
    <name evidence="18" type="primary">uppP1</name>
    <name evidence="17" type="synonym">uppP</name>
    <name evidence="18" type="ORF">KSX_40170</name>
</gene>
<evidence type="ECO:0000256" key="10">
    <source>
        <dbReference type="ARBA" id="ARBA00022989"/>
    </source>
</evidence>
<proteinExistence type="inferred from homology"/>
<comment type="similarity">
    <text evidence="2 17">Belongs to the UppP family.</text>
</comment>
<evidence type="ECO:0000256" key="1">
    <source>
        <dbReference type="ARBA" id="ARBA00004651"/>
    </source>
</evidence>
<dbReference type="PANTHER" id="PTHR30622">
    <property type="entry name" value="UNDECAPRENYL-DIPHOSPHATASE"/>
    <property type="match status" value="1"/>
</dbReference>
<dbReference type="InterPro" id="IPR003824">
    <property type="entry name" value="UppP"/>
</dbReference>
<keyword evidence="5 17" id="KW-1003">Cell membrane</keyword>
<sequence length="293" mass="32177">MNLTLWQTILLSLLQGLTELFPISSLGHTVIVPGLLNWGDLVHDERFLPLITALHLGTSIALVIYFWRDWLQVCQTLVISVKEANVQTGTEGWVNWLIILGCIPAGILGVFLEKPLKALFASPFLAATFLIVNGLLLLLGEWWRRKHMHGAKGLPPKEREIRTRPLSSLKWWEALLIGCAQALALIPGISRSGATMVAGLGARLSHEDAARFSFLLGTPLIGAAALLEVPQLFHVPAPTLGLICLGMVLSGIMAFLSTKFLMRYFETGRLDPFAYYCIGAGALSLLLFIFLPK</sequence>
<evidence type="ECO:0000256" key="16">
    <source>
        <dbReference type="ARBA" id="ARBA00047594"/>
    </source>
</evidence>
<dbReference type="EMBL" id="BNJF01000002">
    <property type="protein sequence ID" value="GHO45854.1"/>
    <property type="molecule type" value="Genomic_DNA"/>
</dbReference>
<evidence type="ECO:0000256" key="5">
    <source>
        <dbReference type="ARBA" id="ARBA00022475"/>
    </source>
</evidence>
<keyword evidence="7 17" id="KW-0378">Hydrolase</keyword>
<dbReference type="GO" id="GO:0046677">
    <property type="term" value="P:response to antibiotic"/>
    <property type="evidence" value="ECO:0007669"/>
    <property type="project" value="UniProtKB-UniRule"/>
</dbReference>
<evidence type="ECO:0000256" key="14">
    <source>
        <dbReference type="ARBA" id="ARBA00032707"/>
    </source>
</evidence>
<keyword evidence="6 17" id="KW-0812">Transmembrane</keyword>
<reference evidence="18" key="1">
    <citation type="submission" date="2020-10" db="EMBL/GenBank/DDBJ databases">
        <title>Taxonomic study of unclassified bacteria belonging to the class Ktedonobacteria.</title>
        <authorList>
            <person name="Yabe S."/>
            <person name="Wang C.M."/>
            <person name="Zheng Y."/>
            <person name="Sakai Y."/>
            <person name="Cavaletti L."/>
            <person name="Monciardini P."/>
            <person name="Donadio S."/>
        </authorList>
    </citation>
    <scope>NUCLEOTIDE SEQUENCE</scope>
    <source>
        <strain evidence="18">SOSP1-1</strain>
    </source>
</reference>
<evidence type="ECO:0000256" key="9">
    <source>
        <dbReference type="ARBA" id="ARBA00022984"/>
    </source>
</evidence>
<keyword evidence="13 17" id="KW-0961">Cell wall biogenesis/degradation</keyword>
<dbReference type="GO" id="GO:0009252">
    <property type="term" value="P:peptidoglycan biosynthetic process"/>
    <property type="evidence" value="ECO:0007669"/>
    <property type="project" value="UniProtKB-KW"/>
</dbReference>
<evidence type="ECO:0000256" key="13">
    <source>
        <dbReference type="ARBA" id="ARBA00023316"/>
    </source>
</evidence>
<evidence type="ECO:0000256" key="8">
    <source>
        <dbReference type="ARBA" id="ARBA00022960"/>
    </source>
</evidence>
<evidence type="ECO:0000313" key="18">
    <source>
        <dbReference type="EMBL" id="GHO45854.1"/>
    </source>
</evidence>
<comment type="catalytic activity">
    <reaction evidence="16 17">
        <text>di-trans,octa-cis-undecaprenyl diphosphate + H2O = di-trans,octa-cis-undecaprenyl phosphate + phosphate + H(+)</text>
        <dbReference type="Rhea" id="RHEA:28094"/>
        <dbReference type="ChEBI" id="CHEBI:15377"/>
        <dbReference type="ChEBI" id="CHEBI:15378"/>
        <dbReference type="ChEBI" id="CHEBI:43474"/>
        <dbReference type="ChEBI" id="CHEBI:58405"/>
        <dbReference type="ChEBI" id="CHEBI:60392"/>
        <dbReference type="EC" id="3.6.1.27"/>
    </reaction>
</comment>
<name>A0A8J3HY29_9CHLR</name>
<comment type="subcellular location">
    <subcellularLocation>
        <location evidence="1 17">Cell membrane</location>
        <topology evidence="1 17">Multi-pass membrane protein</topology>
    </subcellularLocation>
</comment>
<dbReference type="AlphaFoldDB" id="A0A8J3HY29"/>
<dbReference type="HAMAP" id="MF_01006">
    <property type="entry name" value="Undec_diphosphatase"/>
    <property type="match status" value="1"/>
</dbReference>
<keyword evidence="12 17" id="KW-0046">Antibiotic resistance</keyword>
<keyword evidence="10 17" id="KW-1133">Transmembrane helix</keyword>
<evidence type="ECO:0000256" key="3">
    <source>
        <dbReference type="ARBA" id="ARBA00012374"/>
    </source>
</evidence>
<evidence type="ECO:0000256" key="11">
    <source>
        <dbReference type="ARBA" id="ARBA00023136"/>
    </source>
</evidence>
<evidence type="ECO:0000256" key="7">
    <source>
        <dbReference type="ARBA" id="ARBA00022801"/>
    </source>
</evidence>
<dbReference type="RefSeq" id="WP_220195278.1">
    <property type="nucleotide sequence ID" value="NZ_BNJF01000002.1"/>
</dbReference>
<dbReference type="GO" id="GO:0005886">
    <property type="term" value="C:plasma membrane"/>
    <property type="evidence" value="ECO:0007669"/>
    <property type="project" value="UniProtKB-SubCell"/>
</dbReference>
<evidence type="ECO:0000256" key="15">
    <source>
        <dbReference type="ARBA" id="ARBA00032932"/>
    </source>
</evidence>
<feature type="transmembrane region" description="Helical" evidence="17">
    <location>
        <begin position="93"/>
        <end position="112"/>
    </location>
</feature>
<evidence type="ECO:0000256" key="4">
    <source>
        <dbReference type="ARBA" id="ARBA00021581"/>
    </source>
</evidence>
<keyword evidence="8 17" id="KW-0133">Cell shape</keyword>
<protein>
    <recommendedName>
        <fullName evidence="4 17">Undecaprenyl-diphosphatase</fullName>
        <ecNumber evidence="3 17">3.6.1.27</ecNumber>
    </recommendedName>
    <alternativeName>
        <fullName evidence="15 17">Bacitracin resistance protein</fullName>
    </alternativeName>
    <alternativeName>
        <fullName evidence="14 17">Undecaprenyl pyrophosphate phosphatase</fullName>
    </alternativeName>
</protein>
<evidence type="ECO:0000256" key="6">
    <source>
        <dbReference type="ARBA" id="ARBA00022692"/>
    </source>
</evidence>
<feature type="transmembrane region" description="Helical" evidence="17">
    <location>
        <begin position="209"/>
        <end position="227"/>
    </location>
</feature>
<comment type="caution">
    <text evidence="18">The sequence shown here is derived from an EMBL/GenBank/DDBJ whole genome shotgun (WGS) entry which is preliminary data.</text>
</comment>
<dbReference type="Proteomes" id="UP000612362">
    <property type="component" value="Unassembled WGS sequence"/>
</dbReference>
<evidence type="ECO:0000256" key="17">
    <source>
        <dbReference type="HAMAP-Rule" id="MF_01006"/>
    </source>
</evidence>
<feature type="transmembrane region" description="Helical" evidence="17">
    <location>
        <begin position="273"/>
        <end position="291"/>
    </location>
</feature>
<accession>A0A8J3HY29</accession>
<keyword evidence="9 17" id="KW-0573">Peptidoglycan synthesis</keyword>
<feature type="transmembrane region" description="Helical" evidence="17">
    <location>
        <begin position="46"/>
        <end position="67"/>
    </location>
</feature>
<dbReference type="GO" id="GO:0008360">
    <property type="term" value="P:regulation of cell shape"/>
    <property type="evidence" value="ECO:0007669"/>
    <property type="project" value="UniProtKB-KW"/>
</dbReference>
<dbReference type="GO" id="GO:0071555">
    <property type="term" value="P:cell wall organization"/>
    <property type="evidence" value="ECO:0007669"/>
    <property type="project" value="UniProtKB-KW"/>
</dbReference>
<dbReference type="GO" id="GO:0050380">
    <property type="term" value="F:undecaprenyl-diphosphatase activity"/>
    <property type="evidence" value="ECO:0007669"/>
    <property type="project" value="UniProtKB-UniRule"/>
</dbReference>
<keyword evidence="11 17" id="KW-0472">Membrane</keyword>
<comment type="function">
    <text evidence="17">Catalyzes the dephosphorylation of undecaprenyl diphosphate (UPP). Confers resistance to bacitracin.</text>
</comment>
<comment type="miscellaneous">
    <text evidence="17">Bacitracin is thought to be involved in the inhibition of peptidoglycan synthesis by sequestering undecaprenyl diphosphate, thereby reducing the pool of lipid carrier available.</text>
</comment>
<feature type="transmembrane region" description="Helical" evidence="17">
    <location>
        <begin position="239"/>
        <end position="261"/>
    </location>
</feature>
<evidence type="ECO:0000256" key="2">
    <source>
        <dbReference type="ARBA" id="ARBA00010621"/>
    </source>
</evidence>
<organism evidence="18 19">
    <name type="scientific">Ktedonospora formicarum</name>
    <dbReference type="NCBI Taxonomy" id="2778364"/>
    <lineage>
        <taxon>Bacteria</taxon>
        <taxon>Bacillati</taxon>
        <taxon>Chloroflexota</taxon>
        <taxon>Ktedonobacteria</taxon>
        <taxon>Ktedonobacterales</taxon>
        <taxon>Ktedonobacteraceae</taxon>
        <taxon>Ktedonospora</taxon>
    </lineage>
</organism>
<evidence type="ECO:0000256" key="12">
    <source>
        <dbReference type="ARBA" id="ARBA00023251"/>
    </source>
</evidence>
<feature type="transmembrane region" description="Helical" evidence="17">
    <location>
        <begin position="118"/>
        <end position="139"/>
    </location>
</feature>
<keyword evidence="19" id="KW-1185">Reference proteome</keyword>
<dbReference type="EC" id="3.6.1.27" evidence="3 17"/>